<name>A0ABS7U1G4_9BACT</name>
<reference evidence="2" key="1">
    <citation type="submission" date="2021-08" db="EMBL/GenBank/DDBJ databases">
        <authorList>
            <person name="Stevens D.C."/>
        </authorList>
    </citation>
    <scope>NUCLEOTIDE SEQUENCE</scope>
    <source>
        <strain evidence="2">DSM 53165</strain>
    </source>
</reference>
<keyword evidence="1" id="KW-0732">Signal</keyword>
<evidence type="ECO:0000313" key="2">
    <source>
        <dbReference type="EMBL" id="MBZ5714289.1"/>
    </source>
</evidence>
<evidence type="ECO:0000313" key="3">
    <source>
        <dbReference type="Proteomes" id="UP001139031"/>
    </source>
</evidence>
<proteinExistence type="predicted"/>
<feature type="signal peptide" evidence="1">
    <location>
        <begin position="1"/>
        <end position="18"/>
    </location>
</feature>
<evidence type="ECO:0000256" key="1">
    <source>
        <dbReference type="SAM" id="SignalP"/>
    </source>
</evidence>
<protein>
    <recommendedName>
        <fullName evidence="4">Tetratricopeptide repeat protein</fullName>
    </recommendedName>
</protein>
<keyword evidence="3" id="KW-1185">Reference proteome</keyword>
<accession>A0ABS7U1G4</accession>
<comment type="caution">
    <text evidence="2">The sequence shown here is derived from an EMBL/GenBank/DDBJ whole genome shotgun (WGS) entry which is preliminary data.</text>
</comment>
<dbReference type="SUPFAM" id="SSF48452">
    <property type="entry name" value="TPR-like"/>
    <property type="match status" value="1"/>
</dbReference>
<evidence type="ECO:0008006" key="4">
    <source>
        <dbReference type="Google" id="ProtNLM"/>
    </source>
</evidence>
<feature type="chain" id="PRO_5046740106" description="Tetratricopeptide repeat protein" evidence="1">
    <location>
        <begin position="19"/>
        <end position="371"/>
    </location>
</feature>
<dbReference type="Proteomes" id="UP001139031">
    <property type="component" value="Unassembled WGS sequence"/>
</dbReference>
<gene>
    <name evidence="2" type="ORF">K7C98_34085</name>
</gene>
<dbReference type="RefSeq" id="WP_224196019.1">
    <property type="nucleotide sequence ID" value="NZ_JAIRAU010000047.1"/>
</dbReference>
<sequence>MPRASLLCALLLACAHQAAPADSAPPTAPAPAEVDPCAAAPVPGDSTKALARADVLLRCGDDAGALAVRFALLRRDYGSTARAYALAMLAHESGQGPEFDATVADLPLTAAARAVYRLARDVSNYLDAVARLSEEAGKPGEAGVDGSILARDVAAALAVAGEDPYALSLALRFTAVHDNDPRERAAPICRDRADPLLSRLRDREGAAVLAGACGRIAFHSGEPIDGRRRFARALELSPRDHAAAIAWAAAELAAGNLREALRLYELAAGAPSPRLRYAAFLGLGVTHARRHERDAAEAAYRSAAAVRGLDTAAPDRLPPELSFNLGALLADTNDPAARTEARGLLRAYVADPRADDRRRLRARILLRELGD</sequence>
<organism evidence="2 3">
    <name type="scientific">Nannocystis pusilla</name>
    <dbReference type="NCBI Taxonomy" id="889268"/>
    <lineage>
        <taxon>Bacteria</taxon>
        <taxon>Pseudomonadati</taxon>
        <taxon>Myxococcota</taxon>
        <taxon>Polyangia</taxon>
        <taxon>Nannocystales</taxon>
        <taxon>Nannocystaceae</taxon>
        <taxon>Nannocystis</taxon>
    </lineage>
</organism>
<dbReference type="EMBL" id="JAIRAU010000047">
    <property type="protein sequence ID" value="MBZ5714289.1"/>
    <property type="molecule type" value="Genomic_DNA"/>
</dbReference>
<dbReference type="Gene3D" id="1.25.40.10">
    <property type="entry name" value="Tetratricopeptide repeat domain"/>
    <property type="match status" value="1"/>
</dbReference>
<dbReference type="InterPro" id="IPR011990">
    <property type="entry name" value="TPR-like_helical_dom_sf"/>
</dbReference>